<dbReference type="InterPro" id="IPR001375">
    <property type="entry name" value="Peptidase_S9_cat"/>
</dbReference>
<dbReference type="EMBL" id="JADZGI010000001">
    <property type="protein sequence ID" value="MBH0113071.1"/>
    <property type="molecule type" value="Genomic_DNA"/>
</dbReference>
<dbReference type="Gene3D" id="3.40.50.1820">
    <property type="entry name" value="alpha/beta hydrolase"/>
    <property type="match status" value="1"/>
</dbReference>
<name>A0A931HBT8_9SPHN</name>
<evidence type="ECO:0000259" key="2">
    <source>
        <dbReference type="Pfam" id="PF00326"/>
    </source>
</evidence>
<evidence type="ECO:0000313" key="4">
    <source>
        <dbReference type="Proteomes" id="UP000617634"/>
    </source>
</evidence>
<dbReference type="AlphaFoldDB" id="A0A931HBT8"/>
<dbReference type="Pfam" id="PF00326">
    <property type="entry name" value="Peptidase_S9"/>
    <property type="match status" value="1"/>
</dbReference>
<dbReference type="Gene3D" id="2.120.10.30">
    <property type="entry name" value="TolB, C-terminal domain"/>
    <property type="match status" value="1"/>
</dbReference>
<sequence>MASAALVQPLAAVSAQADAGAQNEPLSTAKLTRNFASREDVRQISMSPDGTQVAFVSSREPSGEVVNVVSIEDGSLKGILSSSGQDQHIHRCSWISNKRLLCNISMRTDSTGQLLSFSRMVGVNADGSDMKVLDENRSAFRALGFSQFGGSVIDLKAGDPGEVLVTKQYLPESSEGTRLAQTREGLGVDRLDAASLRRKVVEQPHRSAVEYISDGRGAVRIMGLQPGTANGYDSTFIEYMYRAAGEHSWRALGKLEFPDGAARGFNPVAVDPELDLVYGFDRKDGYQALYSMSLDGNLTRNLVMAHPGVDVDGLIRIGRERRVVGVTWATDRRHSALFDPELSKLTSALAKALPGDGDLTILDSSEDENRLLLLSDSDVNPGMVYLFDKTTRQLDELVAVRPQLAGMTLSPMHAVQYPAADGTMVPAYLTMPPGKDMNARGLPTIVMPHGGPAARDEWGFDWLVQYFAQRGYAVLQPNYRGSAGYGDEWFERNGYRSWRSAIGDVDDAGRWLVKQGIADKDKLAIVGWSYGGYAALQSGVTDPGLYKAIVAIAPVTDLELKRQNARNYTNYRVVDGMIGDGPHVREGSPAQNAERIAVPVLMFSGDEDLNVDVSHARLMERRLKDAGKQVEYVEFPKLAHQLDDTAARMKVLGDSDAFLRKTMHIN</sequence>
<keyword evidence="4" id="KW-1185">Reference proteome</keyword>
<protein>
    <submittedName>
        <fullName evidence="3">S9 family peptidase</fullName>
    </submittedName>
</protein>
<reference evidence="3" key="1">
    <citation type="submission" date="2020-11" db="EMBL/GenBank/DDBJ databases">
        <title>Novosphingobium aureum sp. nov., a marine bacterium isolated from sediment of a salt flat.</title>
        <authorList>
            <person name="Yoo Y."/>
            <person name="Kim J.-J."/>
        </authorList>
    </citation>
    <scope>NUCLEOTIDE SEQUENCE</scope>
    <source>
        <strain evidence="3">YJ-S2-02</strain>
    </source>
</reference>
<proteinExistence type="predicted"/>
<dbReference type="SUPFAM" id="SSF53474">
    <property type="entry name" value="alpha/beta-Hydrolases"/>
    <property type="match status" value="1"/>
</dbReference>
<dbReference type="PANTHER" id="PTHR42776">
    <property type="entry name" value="SERINE PEPTIDASE S9 FAMILY MEMBER"/>
    <property type="match status" value="1"/>
</dbReference>
<keyword evidence="1" id="KW-0378">Hydrolase</keyword>
<dbReference type="Proteomes" id="UP000617634">
    <property type="component" value="Unassembled WGS sequence"/>
</dbReference>
<dbReference type="GO" id="GO:0006508">
    <property type="term" value="P:proteolysis"/>
    <property type="evidence" value="ECO:0007669"/>
    <property type="project" value="InterPro"/>
</dbReference>
<dbReference type="InterPro" id="IPR011042">
    <property type="entry name" value="6-blade_b-propeller_TolB-like"/>
</dbReference>
<evidence type="ECO:0000256" key="1">
    <source>
        <dbReference type="ARBA" id="ARBA00022801"/>
    </source>
</evidence>
<organism evidence="3 4">
    <name type="scientific">Novosphingobium aureum</name>
    <dbReference type="NCBI Taxonomy" id="2792964"/>
    <lineage>
        <taxon>Bacteria</taxon>
        <taxon>Pseudomonadati</taxon>
        <taxon>Pseudomonadota</taxon>
        <taxon>Alphaproteobacteria</taxon>
        <taxon>Sphingomonadales</taxon>
        <taxon>Sphingomonadaceae</taxon>
        <taxon>Novosphingobium</taxon>
    </lineage>
</organism>
<dbReference type="InterPro" id="IPR029058">
    <property type="entry name" value="AB_hydrolase_fold"/>
</dbReference>
<feature type="domain" description="Peptidase S9 prolyl oligopeptidase catalytic" evidence="2">
    <location>
        <begin position="458"/>
        <end position="663"/>
    </location>
</feature>
<dbReference type="PANTHER" id="PTHR42776:SF27">
    <property type="entry name" value="DIPEPTIDYL PEPTIDASE FAMILY MEMBER 6"/>
    <property type="match status" value="1"/>
</dbReference>
<evidence type="ECO:0000313" key="3">
    <source>
        <dbReference type="EMBL" id="MBH0113071.1"/>
    </source>
</evidence>
<gene>
    <name evidence="3" type="ORF">I5E68_08940</name>
</gene>
<comment type="caution">
    <text evidence="3">The sequence shown here is derived from an EMBL/GenBank/DDBJ whole genome shotgun (WGS) entry which is preliminary data.</text>
</comment>
<accession>A0A931HBT8</accession>
<dbReference type="GO" id="GO:0004252">
    <property type="term" value="F:serine-type endopeptidase activity"/>
    <property type="evidence" value="ECO:0007669"/>
    <property type="project" value="TreeGrafter"/>
</dbReference>
<dbReference type="SUPFAM" id="SSF82171">
    <property type="entry name" value="DPP6 N-terminal domain-like"/>
    <property type="match status" value="1"/>
</dbReference>